<keyword evidence="1" id="KW-0472">Membrane</keyword>
<sequence>MNLESVYYISQTLASICVVVSIIYLAIQIKQNAKDSRSRAACLTSTELRNMLAMLATDDSLGKVFNKAAVSDKLTSLERLQWYTIIGNAMRIFENSFELMQKGDLNMSYWKGLECMFIDLTNMKCFNNFWIDRKHWYREEFRTFVNESILLKVSPIEISPPGNYIRHKKKKNPLNLSGFFQYLEKHS</sequence>
<keyword evidence="1" id="KW-1133">Transmembrane helix</keyword>
<keyword evidence="3" id="KW-1185">Reference proteome</keyword>
<feature type="transmembrane region" description="Helical" evidence="1">
    <location>
        <begin position="6"/>
        <end position="27"/>
    </location>
</feature>
<protein>
    <recommendedName>
        <fullName evidence="4">DUF4760 domain-containing protein</fullName>
    </recommendedName>
</protein>
<evidence type="ECO:0000313" key="3">
    <source>
        <dbReference type="Proteomes" id="UP000176050"/>
    </source>
</evidence>
<reference evidence="2 3" key="1">
    <citation type="submission" date="2016-10" db="EMBL/GenBank/DDBJ databases">
        <title>Lutibacter sp. LPB0138, isolated from marine gastropod.</title>
        <authorList>
            <person name="Kim E."/>
            <person name="Yi H."/>
        </authorList>
    </citation>
    <scope>NUCLEOTIDE SEQUENCE [LARGE SCALE GENOMIC DNA]</scope>
    <source>
        <strain evidence="2 3">LPB0138</strain>
    </source>
</reference>
<accession>A0A1D8P6W2</accession>
<evidence type="ECO:0000313" key="2">
    <source>
        <dbReference type="EMBL" id="AOW20292.1"/>
    </source>
</evidence>
<gene>
    <name evidence="2" type="ORF">LPB138_06190</name>
</gene>
<organism evidence="2 3">
    <name type="scientific">Urechidicola croceus</name>
    <dbReference type="NCBI Taxonomy" id="1850246"/>
    <lineage>
        <taxon>Bacteria</taxon>
        <taxon>Pseudomonadati</taxon>
        <taxon>Bacteroidota</taxon>
        <taxon>Flavobacteriia</taxon>
        <taxon>Flavobacteriales</taxon>
        <taxon>Flavobacteriaceae</taxon>
        <taxon>Urechidicola</taxon>
    </lineage>
</organism>
<dbReference type="OrthoDB" id="7630640at2"/>
<evidence type="ECO:0008006" key="4">
    <source>
        <dbReference type="Google" id="ProtNLM"/>
    </source>
</evidence>
<dbReference type="RefSeq" id="WP_070236430.1">
    <property type="nucleotide sequence ID" value="NZ_CP017478.1"/>
</dbReference>
<dbReference type="AlphaFoldDB" id="A0A1D8P6W2"/>
<dbReference type="Proteomes" id="UP000176050">
    <property type="component" value="Chromosome"/>
</dbReference>
<name>A0A1D8P6W2_9FLAO</name>
<dbReference type="EMBL" id="CP017478">
    <property type="protein sequence ID" value="AOW20292.1"/>
    <property type="molecule type" value="Genomic_DNA"/>
</dbReference>
<proteinExistence type="predicted"/>
<dbReference type="KEGG" id="lul:LPB138_06190"/>
<keyword evidence="1" id="KW-0812">Transmembrane</keyword>
<evidence type="ECO:0000256" key="1">
    <source>
        <dbReference type="SAM" id="Phobius"/>
    </source>
</evidence>